<reference evidence="1 2" key="1">
    <citation type="submission" date="2020-03" db="EMBL/GenBank/DDBJ databases">
        <title>Draft Genome Sequence of Cudoniella acicularis.</title>
        <authorList>
            <person name="Buettner E."/>
            <person name="Kellner H."/>
        </authorList>
    </citation>
    <scope>NUCLEOTIDE SEQUENCE [LARGE SCALE GENOMIC DNA]</scope>
    <source>
        <strain evidence="1 2">DSM 108380</strain>
    </source>
</reference>
<evidence type="ECO:0000313" key="2">
    <source>
        <dbReference type="Proteomes" id="UP000566819"/>
    </source>
</evidence>
<dbReference type="EMBL" id="JAAMPI010000267">
    <property type="protein sequence ID" value="KAF4633362.1"/>
    <property type="molecule type" value="Genomic_DNA"/>
</dbReference>
<keyword evidence="2" id="KW-1185">Reference proteome</keyword>
<organism evidence="1 2">
    <name type="scientific">Cudoniella acicularis</name>
    <dbReference type="NCBI Taxonomy" id="354080"/>
    <lineage>
        <taxon>Eukaryota</taxon>
        <taxon>Fungi</taxon>
        <taxon>Dikarya</taxon>
        <taxon>Ascomycota</taxon>
        <taxon>Pezizomycotina</taxon>
        <taxon>Leotiomycetes</taxon>
        <taxon>Helotiales</taxon>
        <taxon>Tricladiaceae</taxon>
        <taxon>Cudoniella</taxon>
    </lineage>
</organism>
<sequence>MISLKALRPFNITSAFSKILSFQAAFTPTFQYQSPAFQFRAMSSLSSSKSDIDRVITYWFGNGEDAAPMEKWFHGGPEVDAEIQDQFAELVDQARASKLSSWTEEPKGTLALVILLDQFSRNLFRGSPLSYSAGPLALDISTTAIAKGFERQLTYQQQSFFYLPLVHDENLISQIAATALCEALEHRIENGTEAHNFARISKVMAERHRDAILRFGRFPGRNEALGRVSTPEEIEFLKKHPAGF</sequence>
<evidence type="ECO:0008006" key="3">
    <source>
        <dbReference type="Google" id="ProtNLM"/>
    </source>
</evidence>
<evidence type="ECO:0000313" key="1">
    <source>
        <dbReference type="EMBL" id="KAF4633362.1"/>
    </source>
</evidence>
<dbReference type="OrthoDB" id="414698at2759"/>
<dbReference type="Gene3D" id="1.20.58.320">
    <property type="entry name" value="TPR-like"/>
    <property type="match status" value="1"/>
</dbReference>
<dbReference type="InterPro" id="IPR010323">
    <property type="entry name" value="DUF924"/>
</dbReference>
<comment type="caution">
    <text evidence="1">The sequence shown here is derived from an EMBL/GenBank/DDBJ whole genome shotgun (WGS) entry which is preliminary data.</text>
</comment>
<dbReference type="InterPro" id="IPR011990">
    <property type="entry name" value="TPR-like_helical_dom_sf"/>
</dbReference>
<proteinExistence type="predicted"/>
<dbReference type="Proteomes" id="UP000566819">
    <property type="component" value="Unassembled WGS sequence"/>
</dbReference>
<dbReference type="AlphaFoldDB" id="A0A8H4RNT2"/>
<dbReference type="SUPFAM" id="SSF48452">
    <property type="entry name" value="TPR-like"/>
    <property type="match status" value="1"/>
</dbReference>
<name>A0A8H4RNT2_9HELO</name>
<accession>A0A8H4RNT2</accession>
<protein>
    <recommendedName>
        <fullName evidence="3">DUF924-domain-containing protein</fullName>
    </recommendedName>
</protein>
<dbReference type="Pfam" id="PF06041">
    <property type="entry name" value="DUF924"/>
    <property type="match status" value="1"/>
</dbReference>
<dbReference type="Gene3D" id="1.25.40.10">
    <property type="entry name" value="Tetratricopeptide repeat domain"/>
    <property type="match status" value="1"/>
</dbReference>
<gene>
    <name evidence="1" type="ORF">G7Y89_g4757</name>
</gene>